<sequence>MEKDTGTTHRRHQPGPRALPSGVALWHLKAASEASELQRSRSLGGLQPKRDPPSRPRKPRKELESKDQGKDPSSNAEDASCQENLAQDKKKSFGTLGKLGHENGKRDPEREKSDSESSMQEAQEGEHADGGSQEAKEQEAESIKLNDLQEKEKASVFVEIDLGDHAEEVVTDIKKEEKPSQMDVGDLSEDEPGRSGHTNCAFGLKIPPALSNAGAPMTTPGVSHT</sequence>
<name>A0A8I5TYG0_PONAB</name>
<dbReference type="PANTHER" id="PTHR39223">
    <property type="entry name" value="RIKEN CDNA 1700029H14 GENE"/>
    <property type="match status" value="1"/>
</dbReference>
<dbReference type="Proteomes" id="UP000001595">
    <property type="component" value="Chromosome 13"/>
</dbReference>
<dbReference type="PANTHER" id="PTHR39223:SF1">
    <property type="entry name" value="RIKEN CDNA 1700029H14 GENE"/>
    <property type="match status" value="1"/>
</dbReference>
<dbReference type="AlphaFoldDB" id="A0A8I5TYG0"/>
<evidence type="ECO:0000313" key="3">
    <source>
        <dbReference type="Proteomes" id="UP000001595"/>
    </source>
</evidence>
<reference evidence="2" key="2">
    <citation type="submission" date="2025-08" db="UniProtKB">
        <authorList>
            <consortium name="Ensembl"/>
        </authorList>
    </citation>
    <scope>IDENTIFICATION</scope>
</reference>
<feature type="compositionally biased region" description="Basic and acidic residues" evidence="1">
    <location>
        <begin position="124"/>
        <end position="148"/>
    </location>
</feature>
<feature type="region of interest" description="Disordered" evidence="1">
    <location>
        <begin position="1"/>
        <end position="148"/>
    </location>
</feature>
<organism evidence="2 3">
    <name type="scientific">Pongo abelii</name>
    <name type="common">Sumatran orangutan</name>
    <name type="synonym">Pongo pygmaeus abelii</name>
    <dbReference type="NCBI Taxonomy" id="9601"/>
    <lineage>
        <taxon>Eukaryota</taxon>
        <taxon>Metazoa</taxon>
        <taxon>Chordata</taxon>
        <taxon>Craniata</taxon>
        <taxon>Vertebrata</taxon>
        <taxon>Euteleostomi</taxon>
        <taxon>Mammalia</taxon>
        <taxon>Eutheria</taxon>
        <taxon>Euarchontoglires</taxon>
        <taxon>Primates</taxon>
        <taxon>Haplorrhini</taxon>
        <taxon>Catarrhini</taxon>
        <taxon>Hominidae</taxon>
        <taxon>Pongo</taxon>
    </lineage>
</organism>
<dbReference type="InterPro" id="IPR040020">
    <property type="entry name" value="C13orf46-like"/>
</dbReference>
<reference evidence="2" key="3">
    <citation type="submission" date="2025-09" db="UniProtKB">
        <authorList>
            <consortium name="Ensembl"/>
        </authorList>
    </citation>
    <scope>IDENTIFICATION</scope>
</reference>
<evidence type="ECO:0000256" key="1">
    <source>
        <dbReference type="SAM" id="MobiDB-lite"/>
    </source>
</evidence>
<proteinExistence type="predicted"/>
<accession>A0A8I5TYG0</accession>
<dbReference type="GeneTree" id="ENSGT00390000016480"/>
<feature type="region of interest" description="Disordered" evidence="1">
    <location>
        <begin position="172"/>
        <end position="199"/>
    </location>
</feature>
<feature type="compositionally biased region" description="Basic and acidic residues" evidence="1">
    <location>
        <begin position="99"/>
        <end position="115"/>
    </location>
</feature>
<feature type="compositionally biased region" description="Basic and acidic residues" evidence="1">
    <location>
        <begin position="61"/>
        <end position="70"/>
    </location>
</feature>
<dbReference type="Ensembl" id="ENSPPYT00000055313.1">
    <property type="protein sequence ID" value="ENSPPYP00000034861.1"/>
    <property type="gene ID" value="ENSPPYG00000033941.1"/>
</dbReference>
<feature type="compositionally biased region" description="Polar residues" evidence="1">
    <location>
        <begin position="71"/>
        <end position="85"/>
    </location>
</feature>
<protein>
    <submittedName>
        <fullName evidence="2">Uncharacterized protein</fullName>
    </submittedName>
</protein>
<reference evidence="2 3" key="1">
    <citation type="submission" date="2008-02" db="EMBL/GenBank/DDBJ databases">
        <title>A 6x draft sequence assembly of the Pongo pygmaeus abelii genome.</title>
        <authorList>
            <person name="Wilson R.K."/>
            <person name="Mardis E."/>
        </authorList>
    </citation>
    <scope>NUCLEOTIDE SEQUENCE [LARGE SCALE GENOMIC DNA]</scope>
</reference>
<evidence type="ECO:0000313" key="2">
    <source>
        <dbReference type="Ensembl" id="ENSPPYP00000034861.1"/>
    </source>
</evidence>
<keyword evidence="3" id="KW-1185">Reference proteome</keyword>